<proteinExistence type="inferred from homology"/>
<evidence type="ECO:0000256" key="4">
    <source>
        <dbReference type="ARBA" id="ARBA00022723"/>
    </source>
</evidence>
<dbReference type="InterPro" id="IPR010275">
    <property type="entry name" value="MepK"/>
</dbReference>
<dbReference type="SUPFAM" id="SSF55166">
    <property type="entry name" value="Hedgehog/DD-peptidase"/>
    <property type="match status" value="1"/>
</dbReference>
<dbReference type="InterPro" id="IPR009045">
    <property type="entry name" value="Zn_M74/Hedgehog-like"/>
</dbReference>
<dbReference type="Proteomes" id="UP000503004">
    <property type="component" value="Chromosome"/>
</dbReference>
<evidence type="ECO:0000313" key="12">
    <source>
        <dbReference type="EMBL" id="QJD29306.1"/>
    </source>
</evidence>
<evidence type="ECO:0000256" key="7">
    <source>
        <dbReference type="ARBA" id="ARBA00022833"/>
    </source>
</evidence>
<evidence type="ECO:0000256" key="10">
    <source>
        <dbReference type="ARBA" id="ARBA00093448"/>
    </source>
</evidence>
<sequence length="195" mass="22205">MGFNPSLRTPMRASEPNLSRRSFLARVGIAATGALLLPSFDAHAYSLSQERTLYLYNKHTGEDMTLVCCPEQNYDRRTLRQFSHFLRDHHVDESYPMDPGLIDILYAISALTRSNGTFEIISGYRAPETNRMLRKHSHGVAEHSLHMEGKAIDLRMSDVSTRTLRKTALALQYGGVGYYRLADFVHLDTGRIRSW</sequence>
<accession>A0A858Q6G1</accession>
<dbReference type="PROSITE" id="PS51318">
    <property type="entry name" value="TAT"/>
    <property type="match status" value="1"/>
</dbReference>
<protein>
    <recommendedName>
        <fullName evidence="11">Murein endopeptidase K</fullName>
    </recommendedName>
</protein>
<keyword evidence="6" id="KW-0378">Hydrolase</keyword>
<dbReference type="GO" id="GO:0046872">
    <property type="term" value="F:metal ion binding"/>
    <property type="evidence" value="ECO:0007669"/>
    <property type="project" value="UniProtKB-KW"/>
</dbReference>
<dbReference type="InterPro" id="IPR006311">
    <property type="entry name" value="TAT_signal"/>
</dbReference>
<dbReference type="CDD" id="cd14844">
    <property type="entry name" value="Zn-DD-carboxypeptidase_like"/>
    <property type="match status" value="1"/>
</dbReference>
<evidence type="ECO:0000256" key="8">
    <source>
        <dbReference type="ARBA" id="ARBA00023049"/>
    </source>
</evidence>
<gene>
    <name evidence="12" type="ORF">GNH96_04560</name>
</gene>
<keyword evidence="8" id="KW-0482">Metalloprotease</keyword>
<evidence type="ECO:0000256" key="3">
    <source>
        <dbReference type="ARBA" id="ARBA00022670"/>
    </source>
</evidence>
<reference evidence="13" key="1">
    <citation type="submission" date="2019-12" db="EMBL/GenBank/DDBJ databases">
        <authorList>
            <person name="Awala S.I."/>
            <person name="Rhee S.K."/>
        </authorList>
    </citation>
    <scope>NUCLEOTIDE SEQUENCE [LARGE SCALE GENOMIC DNA]</scope>
    <source>
        <strain evidence="13">IM1</strain>
    </source>
</reference>
<keyword evidence="5" id="KW-0732">Signal</keyword>
<dbReference type="Gene3D" id="3.30.1380.10">
    <property type="match status" value="1"/>
</dbReference>
<organism evidence="12 13">
    <name type="scientific">Methylococcus geothermalis</name>
    <dbReference type="NCBI Taxonomy" id="2681310"/>
    <lineage>
        <taxon>Bacteria</taxon>
        <taxon>Pseudomonadati</taxon>
        <taxon>Pseudomonadota</taxon>
        <taxon>Gammaproteobacteria</taxon>
        <taxon>Methylococcales</taxon>
        <taxon>Methylococcaceae</taxon>
        <taxon>Methylococcus</taxon>
    </lineage>
</organism>
<keyword evidence="7" id="KW-0862">Zinc</keyword>
<comment type="similarity">
    <text evidence="10">Belongs to the peptidase M15 family.</text>
</comment>
<evidence type="ECO:0000256" key="1">
    <source>
        <dbReference type="ARBA" id="ARBA00001947"/>
    </source>
</evidence>
<dbReference type="GO" id="GO:0008237">
    <property type="term" value="F:metallopeptidase activity"/>
    <property type="evidence" value="ECO:0007669"/>
    <property type="project" value="UniProtKB-KW"/>
</dbReference>
<name>A0A858Q6G1_9GAMM</name>
<evidence type="ECO:0000256" key="11">
    <source>
        <dbReference type="ARBA" id="ARBA00093666"/>
    </source>
</evidence>
<dbReference type="RefSeq" id="WP_169602597.1">
    <property type="nucleotide sequence ID" value="NZ_CP046565.1"/>
</dbReference>
<keyword evidence="3" id="KW-0645">Protease</keyword>
<evidence type="ECO:0000256" key="5">
    <source>
        <dbReference type="ARBA" id="ARBA00022729"/>
    </source>
</evidence>
<evidence type="ECO:0000313" key="13">
    <source>
        <dbReference type="Proteomes" id="UP000503004"/>
    </source>
</evidence>
<dbReference type="KEGG" id="metu:GNH96_04560"/>
<dbReference type="GO" id="GO:0006508">
    <property type="term" value="P:proteolysis"/>
    <property type="evidence" value="ECO:0007669"/>
    <property type="project" value="UniProtKB-KW"/>
</dbReference>
<dbReference type="PANTHER" id="PTHR37425:SF1">
    <property type="entry name" value="OUTER MEMBRANE PROTEIN"/>
    <property type="match status" value="1"/>
</dbReference>
<keyword evidence="13" id="KW-1185">Reference proteome</keyword>
<dbReference type="EMBL" id="CP046565">
    <property type="protein sequence ID" value="QJD29306.1"/>
    <property type="molecule type" value="Genomic_DNA"/>
</dbReference>
<comment type="pathway">
    <text evidence="2">Cell wall biogenesis; cell wall polysaccharide biosynthesis.</text>
</comment>
<evidence type="ECO:0000256" key="9">
    <source>
        <dbReference type="ARBA" id="ARBA00023316"/>
    </source>
</evidence>
<evidence type="ECO:0000256" key="2">
    <source>
        <dbReference type="ARBA" id="ARBA00004776"/>
    </source>
</evidence>
<keyword evidence="4" id="KW-0479">Metal-binding</keyword>
<comment type="cofactor">
    <cofactor evidence="1">
        <name>Zn(2+)</name>
        <dbReference type="ChEBI" id="CHEBI:29105"/>
    </cofactor>
</comment>
<evidence type="ECO:0000256" key="6">
    <source>
        <dbReference type="ARBA" id="ARBA00022801"/>
    </source>
</evidence>
<dbReference type="AlphaFoldDB" id="A0A858Q6G1"/>
<keyword evidence="9" id="KW-0961">Cell wall biogenesis/degradation</keyword>
<dbReference type="PANTHER" id="PTHR37425">
    <property type="match status" value="1"/>
</dbReference>
<dbReference type="Pfam" id="PF05951">
    <property type="entry name" value="Peptidase_M15_2"/>
    <property type="match status" value="1"/>
</dbReference>
<dbReference type="GO" id="GO:0071555">
    <property type="term" value="P:cell wall organization"/>
    <property type="evidence" value="ECO:0007669"/>
    <property type="project" value="UniProtKB-KW"/>
</dbReference>